<feature type="transmembrane region" description="Helical" evidence="1">
    <location>
        <begin position="154"/>
        <end position="173"/>
    </location>
</feature>
<keyword evidence="1" id="KW-1133">Transmembrane helix</keyword>
<feature type="transmembrane region" description="Helical" evidence="1">
    <location>
        <begin position="6"/>
        <end position="22"/>
    </location>
</feature>
<feature type="transmembrane region" description="Helical" evidence="1">
    <location>
        <begin position="85"/>
        <end position="105"/>
    </location>
</feature>
<protein>
    <submittedName>
        <fullName evidence="2">Uncharacterized protein</fullName>
    </submittedName>
</protein>
<accession>A0ABX4H432</accession>
<organism evidence="2 3">
    <name type="scientific">Mycoplasmopsis agassizii</name>
    <dbReference type="NCBI Taxonomy" id="33922"/>
    <lineage>
        <taxon>Bacteria</taxon>
        <taxon>Bacillati</taxon>
        <taxon>Mycoplasmatota</taxon>
        <taxon>Mycoplasmoidales</taxon>
        <taxon>Metamycoplasmataceae</taxon>
        <taxon>Mycoplasmopsis</taxon>
    </lineage>
</organism>
<evidence type="ECO:0000313" key="2">
    <source>
        <dbReference type="EMBL" id="PAF54647.1"/>
    </source>
</evidence>
<evidence type="ECO:0000256" key="1">
    <source>
        <dbReference type="SAM" id="Phobius"/>
    </source>
</evidence>
<keyword evidence="1" id="KW-0472">Membrane</keyword>
<dbReference type="EMBL" id="NQMN01000002">
    <property type="protein sequence ID" value="PAF54647.1"/>
    <property type="molecule type" value="Genomic_DNA"/>
</dbReference>
<name>A0ABX4H432_9BACT</name>
<keyword evidence="1" id="KW-0812">Transmembrane</keyword>
<sequence length="186" mass="21481">MQWYQYLLIVAMTVLLLFVIINRKIRLFSLFVDQFKVFVKYNDQNEKQKISWRDLIGFILFPLVTSSALVWGFEFTFSIEVANLLTTFFSIIFTVLFGVSSVLLVRTNSNNKIERKAIMETFTSVVNAMLLLIFSTVLLVVYVSQYGQVIINKIISNIVISFSITSLLLILLATKRIYISFKESNT</sequence>
<feature type="transmembrane region" description="Helical" evidence="1">
    <location>
        <begin position="117"/>
        <end position="142"/>
    </location>
</feature>
<dbReference type="Proteomes" id="UP000217033">
    <property type="component" value="Unassembled WGS sequence"/>
</dbReference>
<comment type="caution">
    <text evidence="2">The sequence shown here is derived from an EMBL/GenBank/DDBJ whole genome shotgun (WGS) entry which is preliminary data.</text>
</comment>
<feature type="transmembrane region" description="Helical" evidence="1">
    <location>
        <begin position="55"/>
        <end position="73"/>
    </location>
</feature>
<proteinExistence type="predicted"/>
<reference evidence="2" key="1">
    <citation type="submission" date="2017-08" db="EMBL/GenBank/DDBJ databases">
        <authorList>
            <person name="Alvarez-Ponce D."/>
            <person name="Weitzman C.L."/>
            <person name="Tillett R.L."/>
            <person name="Sandmeier F.C."/>
            <person name="Tracy C.R."/>
        </authorList>
    </citation>
    <scope>NUCLEOTIDE SEQUENCE [LARGE SCALE GENOMIC DNA]</scope>
    <source>
        <strain evidence="2">PS6</strain>
    </source>
</reference>
<keyword evidence="3" id="KW-1185">Reference proteome</keyword>
<evidence type="ECO:0000313" key="3">
    <source>
        <dbReference type="Proteomes" id="UP000217033"/>
    </source>
</evidence>
<gene>
    <name evidence="2" type="ORF">CJF60_02815</name>
</gene>